<evidence type="ECO:0000256" key="5">
    <source>
        <dbReference type="ARBA" id="ARBA00023136"/>
    </source>
</evidence>
<evidence type="ECO:0000256" key="3">
    <source>
        <dbReference type="ARBA" id="ARBA00022692"/>
    </source>
</evidence>
<dbReference type="InterPro" id="IPR012506">
    <property type="entry name" value="TMEM86B-like"/>
</dbReference>
<evidence type="ECO:0000256" key="6">
    <source>
        <dbReference type="SAM" id="Phobius"/>
    </source>
</evidence>
<dbReference type="EMBL" id="VDUX01000002">
    <property type="protein sequence ID" value="TXL62310.1"/>
    <property type="molecule type" value="Genomic_DNA"/>
</dbReference>
<keyword evidence="3 6" id="KW-0812">Transmembrane</keyword>
<feature type="transmembrane region" description="Helical" evidence="6">
    <location>
        <begin position="6"/>
        <end position="25"/>
    </location>
</feature>
<reference evidence="7 8" key="1">
    <citation type="submission" date="2019-06" db="EMBL/GenBank/DDBJ databases">
        <title>Aeromicrobium sp. nov., isolated from a maize field.</title>
        <authorList>
            <person name="Lin S.-Y."/>
            <person name="Tsai C.-F."/>
            <person name="Young C.-C."/>
        </authorList>
    </citation>
    <scope>NUCLEOTIDE SEQUENCE [LARGE SCALE GENOMIC DNA]</scope>
    <source>
        <strain evidence="7 8">CC-CFT486</strain>
    </source>
</reference>
<evidence type="ECO:0000313" key="7">
    <source>
        <dbReference type="EMBL" id="TXL62310.1"/>
    </source>
</evidence>
<comment type="subcellular location">
    <subcellularLocation>
        <location evidence="1">Membrane</location>
        <topology evidence="1">Multi-pass membrane protein</topology>
    </subcellularLocation>
</comment>
<feature type="transmembrane region" description="Helical" evidence="6">
    <location>
        <begin position="156"/>
        <end position="172"/>
    </location>
</feature>
<evidence type="ECO:0000256" key="4">
    <source>
        <dbReference type="ARBA" id="ARBA00022989"/>
    </source>
</evidence>
<comment type="caution">
    <text evidence="7">The sequence shown here is derived from an EMBL/GenBank/DDBJ whole genome shotgun (WGS) entry which is preliminary data.</text>
</comment>
<dbReference type="OrthoDB" id="4227931at2"/>
<organism evidence="7 8">
    <name type="scientific">Aeromicrobium terrae</name>
    <dbReference type="NCBI Taxonomy" id="2498846"/>
    <lineage>
        <taxon>Bacteria</taxon>
        <taxon>Bacillati</taxon>
        <taxon>Actinomycetota</taxon>
        <taxon>Actinomycetes</taxon>
        <taxon>Propionibacteriales</taxon>
        <taxon>Nocardioidaceae</taxon>
        <taxon>Aeromicrobium</taxon>
    </lineage>
</organism>
<gene>
    <name evidence="7" type="ORF">FHP06_06340</name>
</gene>
<evidence type="ECO:0000256" key="2">
    <source>
        <dbReference type="ARBA" id="ARBA00007375"/>
    </source>
</evidence>
<feature type="transmembrane region" description="Helical" evidence="6">
    <location>
        <begin position="184"/>
        <end position="205"/>
    </location>
</feature>
<proteinExistence type="inferred from homology"/>
<protein>
    <submittedName>
        <fullName evidence="7">Lysoplasmalogenase</fullName>
    </submittedName>
</protein>
<name>A0A5C8NMJ9_9ACTN</name>
<dbReference type="RefSeq" id="WP_147684865.1">
    <property type="nucleotide sequence ID" value="NZ_VDUX01000002.1"/>
</dbReference>
<dbReference type="Proteomes" id="UP000321571">
    <property type="component" value="Unassembled WGS sequence"/>
</dbReference>
<evidence type="ECO:0000256" key="1">
    <source>
        <dbReference type="ARBA" id="ARBA00004141"/>
    </source>
</evidence>
<accession>A0A5C8NMJ9</accession>
<dbReference type="AlphaFoldDB" id="A0A5C8NMJ9"/>
<dbReference type="PANTHER" id="PTHR31885:SF6">
    <property type="entry name" value="GH04784P"/>
    <property type="match status" value="1"/>
</dbReference>
<feature type="transmembrane region" description="Helical" evidence="6">
    <location>
        <begin position="131"/>
        <end position="151"/>
    </location>
</feature>
<keyword evidence="8" id="KW-1185">Reference proteome</keyword>
<sequence length="241" mass="26133">MTAVKSPWIIAFGIVAVVHLVLNAADVTPWDSITKCLLAPLLVAWVLQLDGPRLLVLALVFCFLGDLFLELDDLFAAGMAAFAAAHVSFIVFFVRRGALDRLRTVLVPLVVYVAAAVGLLAWAWSGLDAEIRPLVPFYVLLLLGTAITSLALDRRAGIGGLLFLISDGFIALGEADRMDKDAAWHGLVVMGLYILSIFLLSAGILNREAATRRAAQDGFDPTVRTDCWPRLPESTSFRQAQ</sequence>
<dbReference type="GO" id="GO:0016787">
    <property type="term" value="F:hydrolase activity"/>
    <property type="evidence" value="ECO:0007669"/>
    <property type="project" value="TreeGrafter"/>
</dbReference>
<comment type="similarity">
    <text evidence="2">Belongs to the TMEM86 family.</text>
</comment>
<feature type="transmembrane region" description="Helical" evidence="6">
    <location>
        <begin position="106"/>
        <end position="125"/>
    </location>
</feature>
<dbReference type="Pfam" id="PF07947">
    <property type="entry name" value="YhhN"/>
    <property type="match status" value="1"/>
</dbReference>
<feature type="transmembrane region" description="Helical" evidence="6">
    <location>
        <begin position="74"/>
        <end position="94"/>
    </location>
</feature>
<evidence type="ECO:0000313" key="8">
    <source>
        <dbReference type="Proteomes" id="UP000321571"/>
    </source>
</evidence>
<keyword evidence="4 6" id="KW-1133">Transmembrane helix</keyword>
<dbReference type="PANTHER" id="PTHR31885">
    <property type="entry name" value="GH04784P"/>
    <property type="match status" value="1"/>
</dbReference>
<keyword evidence="5 6" id="KW-0472">Membrane</keyword>
<dbReference type="GO" id="GO:0016020">
    <property type="term" value="C:membrane"/>
    <property type="evidence" value="ECO:0007669"/>
    <property type="project" value="UniProtKB-SubCell"/>
</dbReference>